<feature type="transmembrane region" description="Helical" evidence="1">
    <location>
        <begin position="30"/>
        <end position="50"/>
    </location>
</feature>
<sequence length="103" mass="11179">LRITLWLPLTGVFFWRTASVDGVGPLWRSFANRVVLCMAGCGVADVARWVGRRYLAWALRKNGPDGCFTMLVAAVEGPACAAVGAAVLVWFAGQLVVWRLDKG</sequence>
<gene>
    <name evidence="2" type="ORF">AOQ84DRAFT_217549</name>
</gene>
<evidence type="ECO:0000256" key="1">
    <source>
        <dbReference type="SAM" id="Phobius"/>
    </source>
</evidence>
<accession>A0A8E2F4X6</accession>
<dbReference type="Proteomes" id="UP000250140">
    <property type="component" value="Unassembled WGS sequence"/>
</dbReference>
<keyword evidence="1" id="KW-0472">Membrane</keyword>
<dbReference type="AlphaFoldDB" id="A0A8E2F4X6"/>
<feature type="transmembrane region" description="Helical" evidence="1">
    <location>
        <begin position="71"/>
        <end position="93"/>
    </location>
</feature>
<evidence type="ECO:0000313" key="2">
    <source>
        <dbReference type="EMBL" id="OCL10410.1"/>
    </source>
</evidence>
<proteinExistence type="predicted"/>
<evidence type="ECO:0000313" key="3">
    <source>
        <dbReference type="Proteomes" id="UP000250140"/>
    </source>
</evidence>
<dbReference type="EMBL" id="KV749246">
    <property type="protein sequence ID" value="OCL10410.1"/>
    <property type="molecule type" value="Genomic_DNA"/>
</dbReference>
<organism evidence="2 3">
    <name type="scientific">Glonium stellatum</name>
    <dbReference type="NCBI Taxonomy" id="574774"/>
    <lineage>
        <taxon>Eukaryota</taxon>
        <taxon>Fungi</taxon>
        <taxon>Dikarya</taxon>
        <taxon>Ascomycota</taxon>
        <taxon>Pezizomycotina</taxon>
        <taxon>Dothideomycetes</taxon>
        <taxon>Pleosporomycetidae</taxon>
        <taxon>Gloniales</taxon>
        <taxon>Gloniaceae</taxon>
        <taxon>Glonium</taxon>
    </lineage>
</organism>
<protein>
    <submittedName>
        <fullName evidence="2">Uncharacterized protein</fullName>
    </submittedName>
</protein>
<keyword evidence="1" id="KW-1133">Transmembrane helix</keyword>
<keyword evidence="1" id="KW-0812">Transmembrane</keyword>
<keyword evidence="3" id="KW-1185">Reference proteome</keyword>
<feature type="non-terminal residue" evidence="2">
    <location>
        <position position="1"/>
    </location>
</feature>
<reference evidence="2 3" key="1">
    <citation type="journal article" date="2016" name="Nat. Commun.">
        <title>Ectomycorrhizal ecology is imprinted in the genome of the dominant symbiotic fungus Cenococcum geophilum.</title>
        <authorList>
            <consortium name="DOE Joint Genome Institute"/>
            <person name="Peter M."/>
            <person name="Kohler A."/>
            <person name="Ohm R.A."/>
            <person name="Kuo A."/>
            <person name="Krutzmann J."/>
            <person name="Morin E."/>
            <person name="Arend M."/>
            <person name="Barry K.W."/>
            <person name="Binder M."/>
            <person name="Choi C."/>
            <person name="Clum A."/>
            <person name="Copeland A."/>
            <person name="Grisel N."/>
            <person name="Haridas S."/>
            <person name="Kipfer T."/>
            <person name="LaButti K."/>
            <person name="Lindquist E."/>
            <person name="Lipzen A."/>
            <person name="Maire R."/>
            <person name="Meier B."/>
            <person name="Mihaltcheva S."/>
            <person name="Molinier V."/>
            <person name="Murat C."/>
            <person name="Poggeler S."/>
            <person name="Quandt C.A."/>
            <person name="Sperisen C."/>
            <person name="Tritt A."/>
            <person name="Tisserant E."/>
            <person name="Crous P.W."/>
            <person name="Henrissat B."/>
            <person name="Nehls U."/>
            <person name="Egli S."/>
            <person name="Spatafora J.W."/>
            <person name="Grigoriev I.V."/>
            <person name="Martin F.M."/>
        </authorList>
    </citation>
    <scope>NUCLEOTIDE SEQUENCE [LARGE SCALE GENOMIC DNA]</scope>
    <source>
        <strain evidence="2 3">CBS 207.34</strain>
    </source>
</reference>
<name>A0A8E2F4X6_9PEZI</name>